<dbReference type="AlphaFoldDB" id="A0AAJ1R4Q8"/>
<organism evidence="2 3">
    <name type="scientific">Chryseobacterium gambrini</name>
    <dbReference type="NCBI Taxonomy" id="373672"/>
    <lineage>
        <taxon>Bacteria</taxon>
        <taxon>Pseudomonadati</taxon>
        <taxon>Bacteroidota</taxon>
        <taxon>Flavobacteriia</taxon>
        <taxon>Flavobacteriales</taxon>
        <taxon>Weeksellaceae</taxon>
        <taxon>Chryseobacterium group</taxon>
        <taxon>Chryseobacterium</taxon>
    </lineage>
</organism>
<feature type="signal peptide" evidence="1">
    <location>
        <begin position="1"/>
        <end position="20"/>
    </location>
</feature>
<protein>
    <submittedName>
        <fullName evidence="2">Uncharacterized protein</fullName>
    </submittedName>
</protein>
<comment type="caution">
    <text evidence="2">The sequence shown here is derived from an EMBL/GenBank/DDBJ whole genome shotgun (WGS) entry which is preliminary data.</text>
</comment>
<feature type="chain" id="PRO_5042469234" evidence="1">
    <location>
        <begin position="21"/>
        <end position="114"/>
    </location>
</feature>
<keyword evidence="1" id="KW-0732">Signal</keyword>
<proteinExistence type="predicted"/>
<name>A0AAJ1R4Q8_9FLAO</name>
<evidence type="ECO:0000313" key="2">
    <source>
        <dbReference type="EMBL" id="MDN4013574.1"/>
    </source>
</evidence>
<dbReference type="RefSeq" id="WP_250902180.1">
    <property type="nucleotide sequence ID" value="NZ_JAUHGV010000017.1"/>
</dbReference>
<reference evidence="2" key="1">
    <citation type="submission" date="2023-06" db="EMBL/GenBank/DDBJ databases">
        <title>Two Chryseobacterium gambrini strains from China.</title>
        <authorList>
            <person name="Zeng J."/>
            <person name="Wu Y."/>
        </authorList>
    </citation>
    <scope>NUCLEOTIDE SEQUENCE</scope>
    <source>
        <strain evidence="2">SQ219</strain>
    </source>
</reference>
<evidence type="ECO:0000313" key="3">
    <source>
        <dbReference type="Proteomes" id="UP001225933"/>
    </source>
</evidence>
<dbReference type="Proteomes" id="UP001225933">
    <property type="component" value="Unassembled WGS sequence"/>
</dbReference>
<dbReference type="EMBL" id="JAUHGV010000017">
    <property type="protein sequence ID" value="MDN4013574.1"/>
    <property type="molecule type" value="Genomic_DNA"/>
</dbReference>
<sequence>MKSKSLIFVLMLFTVSFLSGQQTEGLKTERTAKTSILERRLPSKSSDSIAKHNLNDILKQNNSGGNSIFGTANPYHSEIQTNVNRLNNNVNSFNNNVFNRLPTQGEGIQFNKRK</sequence>
<gene>
    <name evidence="2" type="ORF">QX233_13940</name>
</gene>
<evidence type="ECO:0000256" key="1">
    <source>
        <dbReference type="SAM" id="SignalP"/>
    </source>
</evidence>
<accession>A0AAJ1R4Q8</accession>